<reference evidence="1 2" key="2">
    <citation type="submission" date="2019-07" db="EMBL/GenBank/DDBJ databases">
        <authorList>
            <person name="Huang Y."/>
        </authorList>
    </citation>
    <scope>NUCLEOTIDE SEQUENCE [LARGE SCALE GENOMIC DNA]</scope>
    <source>
        <strain evidence="1 2">HY188</strain>
    </source>
</reference>
<dbReference type="KEGG" id="toy:FO059_02735"/>
<name>A0A516X026_9ACTN</name>
<reference evidence="1 2" key="1">
    <citation type="submission" date="2019-07" db="EMBL/GenBank/DDBJ databases">
        <title>Tomitella cavernea sp. nov., an actinomycete isolated from soil.</title>
        <authorList>
            <person name="Cheng J."/>
        </authorList>
    </citation>
    <scope>NUCLEOTIDE SEQUENCE [LARGE SCALE GENOMIC DNA]</scope>
    <source>
        <strain evidence="1 2">HY188</strain>
    </source>
</reference>
<dbReference type="AlphaFoldDB" id="A0A516X026"/>
<keyword evidence="2" id="KW-1185">Reference proteome</keyword>
<gene>
    <name evidence="1" type="ORF">FO059_02735</name>
</gene>
<evidence type="ECO:0000313" key="1">
    <source>
        <dbReference type="EMBL" id="QDQ96454.1"/>
    </source>
</evidence>
<dbReference type="RefSeq" id="WP_143906157.1">
    <property type="nucleotide sequence ID" value="NZ_CP041765.1"/>
</dbReference>
<dbReference type="EMBL" id="CP041765">
    <property type="protein sequence ID" value="QDQ96454.1"/>
    <property type="molecule type" value="Genomic_DNA"/>
</dbReference>
<dbReference type="NCBIfam" id="NF041390">
    <property type="entry name" value="TadE_Rv3655c"/>
    <property type="match status" value="1"/>
</dbReference>
<evidence type="ECO:0000313" key="2">
    <source>
        <dbReference type="Proteomes" id="UP000317344"/>
    </source>
</evidence>
<organism evidence="1 2">
    <name type="scientific">Tomitella fengzijianii</name>
    <dbReference type="NCBI Taxonomy" id="2597660"/>
    <lineage>
        <taxon>Bacteria</taxon>
        <taxon>Bacillati</taxon>
        <taxon>Actinomycetota</taxon>
        <taxon>Actinomycetes</taxon>
        <taxon>Mycobacteriales</taxon>
        <taxon>Tomitella</taxon>
    </lineage>
</organism>
<accession>A0A516X026</accession>
<dbReference type="InterPro" id="IPR049790">
    <property type="entry name" value="Rv3655c/TadE"/>
</dbReference>
<proteinExistence type="predicted"/>
<sequence length="118" mass="11265">MATVEAAIALAALVVVIAACVAAVMTVVTQVRCVDAAREVARLAARADGRAVDAGRRILPDARIDVTTSDGMVVAVVSVDAPVLPMSLSATSVAAVEPGGAAGGRAAGGGAAADGAAG</sequence>
<dbReference type="Proteomes" id="UP000317344">
    <property type="component" value="Chromosome"/>
</dbReference>
<protein>
    <submittedName>
        <fullName evidence="1">Pilus assembly protein TadE</fullName>
    </submittedName>
</protein>